<dbReference type="AlphaFoldDB" id="A0AAV2R643"/>
<name>A0AAV2R643_MEGNR</name>
<sequence>GSIDTIWKNVKADVEHVVLVIEETSSRLGRAVVLDFAKYPKLLVQYMNPGADMLKDISPGALPVVKFFHRKEKPETVSVKDKSHQDIFDLITKTLNLTKPKVKTNISTE</sequence>
<evidence type="ECO:0000313" key="2">
    <source>
        <dbReference type="Proteomes" id="UP001497623"/>
    </source>
</evidence>
<dbReference type="EMBL" id="CAXKWB010014737">
    <property type="protein sequence ID" value="CAL4111588.1"/>
    <property type="molecule type" value="Genomic_DNA"/>
</dbReference>
<gene>
    <name evidence="1" type="ORF">MNOR_LOCUS19678</name>
</gene>
<reference evidence="1 2" key="1">
    <citation type="submission" date="2024-05" db="EMBL/GenBank/DDBJ databases">
        <authorList>
            <person name="Wallberg A."/>
        </authorList>
    </citation>
    <scope>NUCLEOTIDE SEQUENCE [LARGE SCALE GENOMIC DNA]</scope>
</reference>
<protein>
    <submittedName>
        <fullName evidence="1">Uncharacterized protein</fullName>
    </submittedName>
</protein>
<organism evidence="1 2">
    <name type="scientific">Meganyctiphanes norvegica</name>
    <name type="common">Northern krill</name>
    <name type="synonym">Thysanopoda norvegica</name>
    <dbReference type="NCBI Taxonomy" id="48144"/>
    <lineage>
        <taxon>Eukaryota</taxon>
        <taxon>Metazoa</taxon>
        <taxon>Ecdysozoa</taxon>
        <taxon>Arthropoda</taxon>
        <taxon>Crustacea</taxon>
        <taxon>Multicrustacea</taxon>
        <taxon>Malacostraca</taxon>
        <taxon>Eumalacostraca</taxon>
        <taxon>Eucarida</taxon>
        <taxon>Euphausiacea</taxon>
        <taxon>Euphausiidae</taxon>
        <taxon>Meganyctiphanes</taxon>
    </lineage>
</organism>
<dbReference type="Gene3D" id="3.40.30.10">
    <property type="entry name" value="Glutaredoxin"/>
    <property type="match status" value="1"/>
</dbReference>
<comment type="caution">
    <text evidence="1">The sequence shown here is derived from an EMBL/GenBank/DDBJ whole genome shotgun (WGS) entry which is preliminary data.</text>
</comment>
<proteinExistence type="predicted"/>
<feature type="non-terminal residue" evidence="1">
    <location>
        <position position="1"/>
    </location>
</feature>
<evidence type="ECO:0000313" key="1">
    <source>
        <dbReference type="EMBL" id="CAL4111588.1"/>
    </source>
</evidence>
<keyword evidence="2" id="KW-1185">Reference proteome</keyword>
<dbReference type="Proteomes" id="UP001497623">
    <property type="component" value="Unassembled WGS sequence"/>
</dbReference>
<accession>A0AAV2R643</accession>